<reference evidence="1" key="2">
    <citation type="submission" date="2021-04" db="EMBL/GenBank/DDBJ databases">
        <authorList>
            <person name="Gilroy R."/>
        </authorList>
    </citation>
    <scope>NUCLEOTIDE SEQUENCE</scope>
    <source>
        <strain evidence="1">CHK172-16539</strain>
    </source>
</reference>
<dbReference type="AlphaFoldDB" id="A0A9D2JHQ7"/>
<protein>
    <submittedName>
        <fullName evidence="1">Alpha/beta hydrolase</fullName>
    </submittedName>
</protein>
<keyword evidence="1" id="KW-0378">Hydrolase</keyword>
<accession>A0A9D2JHQ7</accession>
<reference evidence="1" key="1">
    <citation type="journal article" date="2021" name="PeerJ">
        <title>Extensive microbial diversity within the chicken gut microbiome revealed by metagenomics and culture.</title>
        <authorList>
            <person name="Gilroy R."/>
            <person name="Ravi A."/>
            <person name="Getino M."/>
            <person name="Pursley I."/>
            <person name="Horton D.L."/>
            <person name="Alikhan N.F."/>
            <person name="Baker D."/>
            <person name="Gharbi K."/>
            <person name="Hall N."/>
            <person name="Watson M."/>
            <person name="Adriaenssens E.M."/>
            <person name="Foster-Nyarko E."/>
            <person name="Jarju S."/>
            <person name="Secka A."/>
            <person name="Antonio M."/>
            <person name="Oren A."/>
            <person name="Chaudhuri R.R."/>
            <person name="La Ragione R."/>
            <person name="Hildebrand F."/>
            <person name="Pallen M.J."/>
        </authorList>
    </citation>
    <scope>NUCLEOTIDE SEQUENCE</scope>
    <source>
        <strain evidence="1">CHK172-16539</strain>
    </source>
</reference>
<evidence type="ECO:0000313" key="1">
    <source>
        <dbReference type="EMBL" id="HIZ52528.1"/>
    </source>
</evidence>
<dbReference type="SUPFAM" id="SSF53474">
    <property type="entry name" value="alpha/beta-Hydrolases"/>
    <property type="match status" value="1"/>
</dbReference>
<organism evidence="1 2">
    <name type="scientific">Candidatus Enterococcus avicola</name>
    <dbReference type="NCBI Taxonomy" id="2838561"/>
    <lineage>
        <taxon>Bacteria</taxon>
        <taxon>Bacillati</taxon>
        <taxon>Bacillota</taxon>
        <taxon>Bacilli</taxon>
        <taxon>Lactobacillales</taxon>
        <taxon>Enterococcaceae</taxon>
        <taxon>Enterococcus</taxon>
    </lineage>
</organism>
<dbReference type="EMBL" id="DXBN01000026">
    <property type="protein sequence ID" value="HIZ52528.1"/>
    <property type="molecule type" value="Genomic_DNA"/>
</dbReference>
<gene>
    <name evidence="1" type="ORF">IAA20_01100</name>
</gene>
<comment type="caution">
    <text evidence="1">The sequence shown here is derived from an EMBL/GenBank/DDBJ whole genome shotgun (WGS) entry which is preliminary data.</text>
</comment>
<dbReference type="Gene3D" id="3.40.50.1820">
    <property type="entry name" value="alpha/beta hydrolase"/>
    <property type="match status" value="1"/>
</dbReference>
<proteinExistence type="predicted"/>
<name>A0A9D2JHQ7_9ENTE</name>
<dbReference type="GO" id="GO:0016787">
    <property type="term" value="F:hydrolase activity"/>
    <property type="evidence" value="ECO:0007669"/>
    <property type="project" value="UniProtKB-KW"/>
</dbReference>
<dbReference type="InterPro" id="IPR029058">
    <property type="entry name" value="AB_hydrolase_fold"/>
</dbReference>
<dbReference type="Proteomes" id="UP000824063">
    <property type="component" value="Unassembled WGS sequence"/>
</dbReference>
<sequence>MYRKYMSNEQFNFQVNRFMEPYYNDPKVQNVIQEAVSHITNQENWYQTWYDLGNQTEKQKQYDLASAYFQLADFFLSEEDERKKETYRRFSEDYYKSIDTSQLIFDKVPYGAGSMPVVRLNHKNATKTILFHGGFDSYMEEIIRLTLSQGLYDTLPDYNFILFEGPGQGVCVRTGVPLTSEWEKPVGALLDYYHIEEADILGMSLGGYLATRAAAYEPRIKKVLAFDVMYDMADALIMKMPGADKIIPNLTGNVALQEKFNDTLIEKAKNNVDLAFKMRKGMDITFAKRPVDFVMEATKYSMDGKLDRITQDVLLIGCSKDLYVPADTAAKEALQLTNARSITSKVFTERSGGERHCQVGDKPLAAKCIISFLNGNF</sequence>
<evidence type="ECO:0000313" key="2">
    <source>
        <dbReference type="Proteomes" id="UP000824063"/>
    </source>
</evidence>